<dbReference type="RefSeq" id="WP_037467899.1">
    <property type="nucleotide sequence ID" value="NZ_BCZD01000052.1"/>
</dbReference>
<keyword evidence="9" id="KW-0963">Cytoplasm</keyword>
<dbReference type="InterPro" id="IPR001998">
    <property type="entry name" value="Xylose_isomerase"/>
</dbReference>
<dbReference type="NCBIfam" id="TIGR02630">
    <property type="entry name" value="xylose_isom_A"/>
    <property type="match status" value="1"/>
</dbReference>
<dbReference type="Gene3D" id="3.20.20.150">
    <property type="entry name" value="Divalent-metal-dependent TIM barrel enzymes"/>
    <property type="match status" value="1"/>
</dbReference>
<feature type="binding site" evidence="9">
    <location>
        <position position="310"/>
    </location>
    <ligand>
        <name>Mg(2+)</name>
        <dbReference type="ChEBI" id="CHEBI:18420"/>
        <label>2</label>
    </ligand>
</feature>
<evidence type="ECO:0000256" key="2">
    <source>
        <dbReference type="ARBA" id="ARBA00011881"/>
    </source>
</evidence>
<evidence type="ECO:0000256" key="5">
    <source>
        <dbReference type="ARBA" id="ARBA00022723"/>
    </source>
</evidence>
<evidence type="ECO:0000256" key="3">
    <source>
        <dbReference type="ARBA" id="ARBA00011958"/>
    </source>
</evidence>
<evidence type="ECO:0000256" key="9">
    <source>
        <dbReference type="HAMAP-Rule" id="MF_00455"/>
    </source>
</evidence>
<dbReference type="NCBIfam" id="NF003998">
    <property type="entry name" value="PRK05474.1"/>
    <property type="match status" value="1"/>
</dbReference>
<dbReference type="EC" id="5.3.1.5" evidence="3 9"/>
<keyword evidence="7 9" id="KW-0119">Carbohydrate metabolism</keyword>
<keyword evidence="13" id="KW-1185">Reference proteome</keyword>
<feature type="binding site" evidence="9">
    <location>
        <position position="308"/>
    </location>
    <ligand>
        <name>Mg(2+)</name>
        <dbReference type="ChEBI" id="CHEBI:18420"/>
        <label>2</label>
    </ligand>
</feature>
<feature type="binding site" evidence="9">
    <location>
        <position position="269"/>
    </location>
    <ligand>
        <name>Mg(2+)</name>
        <dbReference type="ChEBI" id="CHEBI:18420"/>
        <label>1</label>
    </ligand>
</feature>
<sequence>MSADYFAEFDTVRYEGPDSANDLAYRYYDKDRVILGKRMEDHLRFAVCFWHTFCWPGSDVFGGGTFRRPWHAGPNDAAAAYAKRDAALAFVEKLDLPFYCFHDVDVMADADGIGAFRKSFAEAVDHLEELQARHGRKLLWGTANLFSHPRYMAGAATNPDPEVYAWAASQVRDALEATHRLGGQNYVLWGGREGYDTILNTEVGIEQENFGRFLSLVVDHKHRIGFKGTILIEPKPHEPTKHQYDFDTQTVYGFLKRFGLEKEVCVNIEANHATLSGHTFEHEIAMARALGIFGSIDANRGDHQNGWDTDQFPNSVEELTLAMLEIVRAGGFTTGGFNFDAKVRRQSIDAVDLFHGHIGGVDSIAHALVKAAAIIEDGRVDAFRAERYAGWTGELGQAVHKEDATLASIADMAAERDMQPQPRSGRQEWLENMVNRFWC</sequence>
<evidence type="ECO:0000256" key="1">
    <source>
        <dbReference type="ARBA" id="ARBA00005765"/>
    </source>
</evidence>
<evidence type="ECO:0000256" key="4">
    <source>
        <dbReference type="ARBA" id="ARBA00022629"/>
    </source>
</evidence>
<dbReference type="GO" id="GO:0000287">
    <property type="term" value="F:magnesium ion binding"/>
    <property type="evidence" value="ECO:0007669"/>
    <property type="project" value="UniProtKB-UniRule"/>
</dbReference>
<comment type="cofactor">
    <cofactor evidence="9">
        <name>Mg(2+)</name>
        <dbReference type="ChEBI" id="CHEBI:18420"/>
    </cofactor>
    <text evidence="9">Binds 2 magnesium ions per subunit.</text>
</comment>
<feature type="binding site" evidence="9">
    <location>
        <position position="340"/>
    </location>
    <ligand>
        <name>Mg(2+)</name>
        <dbReference type="ChEBI" id="CHEBI:18420"/>
        <label>1</label>
    </ligand>
</feature>
<evidence type="ECO:0000313" key="12">
    <source>
        <dbReference type="EMBL" id="KFG89052.1"/>
    </source>
</evidence>
<organism evidence="12 13">
    <name type="scientific">Sphingobium herbicidovorans (strain ATCC 700291 / DSM 11019 / CCUG 56400 / KCTC 2939 / LMG 18315 / NBRC 16415 / MH)</name>
    <name type="common">Sphingomonas herbicidovorans</name>
    <dbReference type="NCBI Taxonomy" id="1219045"/>
    <lineage>
        <taxon>Bacteria</taxon>
        <taxon>Pseudomonadati</taxon>
        <taxon>Pseudomonadota</taxon>
        <taxon>Alphaproteobacteria</taxon>
        <taxon>Sphingomonadales</taxon>
        <taxon>Sphingomonadaceae</taxon>
        <taxon>Sphingobium</taxon>
    </lineage>
</organism>
<evidence type="ECO:0000256" key="10">
    <source>
        <dbReference type="RuleBase" id="RU000609"/>
    </source>
</evidence>
<dbReference type="STRING" id="76947.GCA_002080435_02657"/>
<gene>
    <name evidence="9 12" type="primary">xylA</name>
    <name evidence="12" type="ORF">BV98_003170</name>
</gene>
<protein>
    <recommendedName>
        <fullName evidence="3 9">Xylose isomerase</fullName>
        <ecNumber evidence="3 9">5.3.1.5</ecNumber>
    </recommendedName>
</protein>
<reference evidence="12" key="1">
    <citation type="submission" date="2014-08" db="EMBL/GenBank/DDBJ databases">
        <title>Draft genome sequences of Sphingobium herbicidovorans.</title>
        <authorList>
            <person name="Gan H.M."/>
            <person name="Gan H.Y."/>
            <person name="Savka M.A."/>
        </authorList>
    </citation>
    <scope>NUCLEOTIDE SEQUENCE [LARGE SCALE GENOMIC DNA]</scope>
    <source>
        <strain evidence="12">NBRC 16415</strain>
    </source>
</reference>
<evidence type="ECO:0000256" key="11">
    <source>
        <dbReference type="RuleBase" id="RU000610"/>
    </source>
</evidence>
<comment type="subunit">
    <text evidence="2 9 11">Homotetramer.</text>
</comment>
<keyword evidence="4 9" id="KW-0859">Xylose metabolism</keyword>
<feature type="binding site" evidence="9">
    <location>
        <position position="297"/>
    </location>
    <ligand>
        <name>Mg(2+)</name>
        <dbReference type="ChEBI" id="CHEBI:18420"/>
        <label>1</label>
    </ligand>
</feature>
<dbReference type="AlphaFoldDB" id="A0A086P6N4"/>
<dbReference type="PATRIC" id="fig|1219045.3.peg.3219"/>
<dbReference type="PRINTS" id="PR00688">
    <property type="entry name" value="XYLOSISMRASE"/>
</dbReference>
<comment type="similarity">
    <text evidence="1 9 10">Belongs to the xylose isomerase family.</text>
</comment>
<dbReference type="InterPro" id="IPR036237">
    <property type="entry name" value="Xyl_isomerase-like_sf"/>
</dbReference>
<dbReference type="PROSITE" id="PS51415">
    <property type="entry name" value="XYLOSE_ISOMERASE"/>
    <property type="match status" value="1"/>
</dbReference>
<dbReference type="GO" id="GO:0009045">
    <property type="term" value="F:xylose isomerase activity"/>
    <property type="evidence" value="ECO:0007669"/>
    <property type="project" value="UniProtKB-UniRule"/>
</dbReference>
<dbReference type="PANTHER" id="PTHR48408:SF1">
    <property type="entry name" value="XYLOSE ISOMERASE"/>
    <property type="match status" value="1"/>
</dbReference>
<feature type="binding site" evidence="9">
    <location>
        <position position="233"/>
    </location>
    <ligand>
        <name>Mg(2+)</name>
        <dbReference type="ChEBI" id="CHEBI:18420"/>
        <label>1</label>
    </ligand>
</feature>
<feature type="binding site" evidence="9">
    <location>
        <position position="272"/>
    </location>
    <ligand>
        <name>Mg(2+)</name>
        <dbReference type="ChEBI" id="CHEBI:18420"/>
        <label>2</label>
    </ligand>
</feature>
<evidence type="ECO:0000313" key="13">
    <source>
        <dbReference type="Proteomes" id="UP000024284"/>
    </source>
</evidence>
<dbReference type="Proteomes" id="UP000024284">
    <property type="component" value="Unassembled WGS sequence"/>
</dbReference>
<keyword evidence="9" id="KW-0460">Magnesium</keyword>
<dbReference type="PANTHER" id="PTHR48408">
    <property type="match status" value="1"/>
</dbReference>
<dbReference type="SUPFAM" id="SSF51658">
    <property type="entry name" value="Xylose isomerase-like"/>
    <property type="match status" value="1"/>
</dbReference>
<dbReference type="InterPro" id="IPR013452">
    <property type="entry name" value="Xylose_isom_bac"/>
</dbReference>
<accession>A0A086P6N4</accession>
<comment type="subcellular location">
    <subcellularLocation>
        <location evidence="9 11">Cytoplasm</location>
    </subcellularLocation>
</comment>
<evidence type="ECO:0000256" key="8">
    <source>
        <dbReference type="ARBA" id="ARBA00033659"/>
    </source>
</evidence>
<proteinExistence type="inferred from homology"/>
<feature type="active site" evidence="9">
    <location>
        <position position="102"/>
    </location>
</feature>
<keyword evidence="5 9" id="KW-0479">Metal-binding</keyword>
<comment type="catalytic activity">
    <reaction evidence="8 9 10">
        <text>alpha-D-xylose = alpha-D-xylulofuranose</text>
        <dbReference type="Rhea" id="RHEA:22816"/>
        <dbReference type="ChEBI" id="CHEBI:28518"/>
        <dbReference type="ChEBI" id="CHEBI:188998"/>
        <dbReference type="EC" id="5.3.1.5"/>
    </reaction>
</comment>
<dbReference type="eggNOG" id="COG2115">
    <property type="taxonomic scope" value="Bacteria"/>
</dbReference>
<evidence type="ECO:0000256" key="6">
    <source>
        <dbReference type="ARBA" id="ARBA00023235"/>
    </source>
</evidence>
<name>A0A086P6N4_SPHHM</name>
<feature type="active site" evidence="9">
    <location>
        <position position="105"/>
    </location>
</feature>
<dbReference type="HAMAP" id="MF_00455">
    <property type="entry name" value="Xylose_isom_A"/>
    <property type="match status" value="1"/>
</dbReference>
<evidence type="ECO:0000256" key="7">
    <source>
        <dbReference type="ARBA" id="ARBA00023277"/>
    </source>
</evidence>
<dbReference type="GO" id="GO:0005737">
    <property type="term" value="C:cytoplasm"/>
    <property type="evidence" value="ECO:0007669"/>
    <property type="project" value="UniProtKB-SubCell"/>
</dbReference>
<comment type="caution">
    <text evidence="12">The sequence shown here is derived from an EMBL/GenBank/DDBJ whole genome shotgun (WGS) entry which is preliminary data.</text>
</comment>
<dbReference type="OrthoDB" id="9763981at2"/>
<feature type="binding site" evidence="9">
    <location>
        <position position="269"/>
    </location>
    <ligand>
        <name>Mg(2+)</name>
        <dbReference type="ChEBI" id="CHEBI:18420"/>
        <label>2</label>
    </ligand>
</feature>
<keyword evidence="6 9" id="KW-0413">Isomerase</keyword>
<dbReference type="GO" id="GO:0042732">
    <property type="term" value="P:D-xylose metabolic process"/>
    <property type="evidence" value="ECO:0007669"/>
    <property type="project" value="UniProtKB-UniRule"/>
</dbReference>
<dbReference type="EMBL" id="JFZA02000037">
    <property type="protein sequence ID" value="KFG89052.1"/>
    <property type="molecule type" value="Genomic_DNA"/>
</dbReference>